<keyword evidence="1" id="KW-0472">Membrane</keyword>
<gene>
    <name evidence="2" type="ORF">HGA11_27325</name>
</gene>
<keyword evidence="1" id="KW-0812">Transmembrane</keyword>
<evidence type="ECO:0000313" key="2">
    <source>
        <dbReference type="EMBL" id="NKZ14700.1"/>
    </source>
</evidence>
<dbReference type="Proteomes" id="UP000518188">
    <property type="component" value="Unassembled WGS sequence"/>
</dbReference>
<name>A0A7X6MTL9_9MYCO</name>
<evidence type="ECO:0000256" key="1">
    <source>
        <dbReference type="SAM" id="Phobius"/>
    </source>
</evidence>
<keyword evidence="1" id="KW-1133">Transmembrane helix</keyword>
<dbReference type="RefSeq" id="WP_044515966.1">
    <property type="nucleotide sequence ID" value="NZ_HG322951.1"/>
</dbReference>
<reference evidence="2 3" key="1">
    <citation type="submission" date="2020-04" db="EMBL/GenBank/DDBJ databases">
        <title>MicrobeNet Type strains.</title>
        <authorList>
            <person name="Nicholson A.C."/>
        </authorList>
    </citation>
    <scope>NUCLEOTIDE SEQUENCE [LARGE SCALE GENOMIC DNA]</scope>
    <source>
        <strain evidence="2 3">ATCC 700731</strain>
    </source>
</reference>
<feature type="transmembrane region" description="Helical" evidence="1">
    <location>
        <begin position="97"/>
        <end position="119"/>
    </location>
</feature>
<accession>A0A7X6MTL9</accession>
<dbReference type="EMBL" id="JAAXPJ010000013">
    <property type="protein sequence ID" value="NKZ14700.1"/>
    <property type="molecule type" value="Genomic_DNA"/>
</dbReference>
<sequence length="122" mass="13119">MTAPEPPVAERNYGKHWVWFVGLLSVMGVLGFLAAVVLMLPLAMATDPCHEGVTDKVCQLSAKGQNVLVWIPWMCLVACTVLAVAGAAVAERRKWTPLIGIPVGILGYVAMIPIGYWLAFAV</sequence>
<dbReference type="AlphaFoldDB" id="A0A7X6MTL9"/>
<feature type="transmembrane region" description="Helical" evidence="1">
    <location>
        <begin position="70"/>
        <end position="90"/>
    </location>
</feature>
<feature type="transmembrane region" description="Helical" evidence="1">
    <location>
        <begin position="17"/>
        <end position="40"/>
    </location>
</feature>
<organism evidence="2 3">
    <name type="scientific">Mycolicibacterium septicum DSM 44393</name>
    <dbReference type="NCBI Taxonomy" id="1341646"/>
    <lineage>
        <taxon>Bacteria</taxon>
        <taxon>Bacillati</taxon>
        <taxon>Actinomycetota</taxon>
        <taxon>Actinomycetes</taxon>
        <taxon>Mycobacteriales</taxon>
        <taxon>Mycobacteriaceae</taxon>
        <taxon>Mycolicibacterium</taxon>
    </lineage>
</organism>
<proteinExistence type="predicted"/>
<evidence type="ECO:0000313" key="3">
    <source>
        <dbReference type="Proteomes" id="UP000518188"/>
    </source>
</evidence>
<protein>
    <submittedName>
        <fullName evidence="2">Uncharacterized protein</fullName>
    </submittedName>
</protein>
<comment type="caution">
    <text evidence="2">The sequence shown here is derived from an EMBL/GenBank/DDBJ whole genome shotgun (WGS) entry which is preliminary data.</text>
</comment>